<evidence type="ECO:0000256" key="1">
    <source>
        <dbReference type="SAM" id="MobiDB-lite"/>
    </source>
</evidence>
<keyword evidence="3" id="KW-1185">Reference proteome</keyword>
<protein>
    <submittedName>
        <fullName evidence="2">Uncharacterized protein</fullName>
    </submittedName>
</protein>
<name>A0A920BPS4_9ACTN</name>
<dbReference type="Proteomes" id="UP000677082">
    <property type="component" value="Unassembled WGS sequence"/>
</dbReference>
<organism evidence="2 3">
    <name type="scientific">Paractinoplanes toevensis</name>
    <dbReference type="NCBI Taxonomy" id="571911"/>
    <lineage>
        <taxon>Bacteria</taxon>
        <taxon>Bacillati</taxon>
        <taxon>Actinomycetota</taxon>
        <taxon>Actinomycetes</taxon>
        <taxon>Micromonosporales</taxon>
        <taxon>Micromonosporaceae</taxon>
        <taxon>Paractinoplanes</taxon>
    </lineage>
</organism>
<accession>A0A920BPS4</accession>
<gene>
    <name evidence="2" type="ORF">Ato02nite_087800</name>
</gene>
<sequence>MFLKGTLSGAFTRRSRSRSRSMTPTRVGLNDTIGPSSVAATGITMDLGRSSLPSTARRLPGFRCSIDSFATGLKQKPHRKDPDVRKPIGTTCHNAARDAGLHSPGRVTYP</sequence>
<proteinExistence type="predicted"/>
<feature type="region of interest" description="Disordered" evidence="1">
    <location>
        <begin position="73"/>
        <end position="110"/>
    </location>
</feature>
<comment type="caution">
    <text evidence="2">The sequence shown here is derived from an EMBL/GenBank/DDBJ whole genome shotgun (WGS) entry which is preliminary data.</text>
</comment>
<reference evidence="2 3" key="1">
    <citation type="submission" date="2021-03" db="EMBL/GenBank/DDBJ databases">
        <title>Whole genome shotgun sequence of Actinoplanes toevensis NBRC 105298.</title>
        <authorList>
            <person name="Komaki H."/>
            <person name="Tamura T."/>
        </authorList>
    </citation>
    <scope>NUCLEOTIDE SEQUENCE [LARGE SCALE GENOMIC DNA]</scope>
    <source>
        <strain evidence="2 3">NBRC 105298</strain>
    </source>
</reference>
<feature type="region of interest" description="Disordered" evidence="1">
    <location>
        <begin position="1"/>
        <end position="34"/>
    </location>
</feature>
<dbReference type="EMBL" id="BOQN01000132">
    <property type="protein sequence ID" value="GIM96987.1"/>
    <property type="molecule type" value="Genomic_DNA"/>
</dbReference>
<dbReference type="AlphaFoldDB" id="A0A920BPS4"/>
<evidence type="ECO:0000313" key="3">
    <source>
        <dbReference type="Proteomes" id="UP000677082"/>
    </source>
</evidence>
<evidence type="ECO:0000313" key="2">
    <source>
        <dbReference type="EMBL" id="GIM96987.1"/>
    </source>
</evidence>